<dbReference type="InterPro" id="IPR009003">
    <property type="entry name" value="Peptidase_S1_PA"/>
</dbReference>
<dbReference type="OrthoDB" id="5565075at2759"/>
<reference evidence="5 6" key="1">
    <citation type="journal article" date="2016" name="Genome Biol. Evol.">
        <title>Gene Family Evolution Reflects Adaptation to Soil Environmental Stressors in the Genome of the Collembolan Orchesella cincta.</title>
        <authorList>
            <person name="Faddeeva-Vakhrusheva A."/>
            <person name="Derks M.F."/>
            <person name="Anvar S.Y."/>
            <person name="Agamennone V."/>
            <person name="Suring W."/>
            <person name="Smit S."/>
            <person name="van Straalen N.M."/>
            <person name="Roelofs D."/>
        </authorList>
    </citation>
    <scope>NUCLEOTIDE SEQUENCE [LARGE SCALE GENOMIC DNA]</scope>
    <source>
        <tissue evidence="5">Mixed pool</tissue>
    </source>
</reference>
<dbReference type="EMBL" id="LJIJ01000998">
    <property type="protein sequence ID" value="ODM93407.1"/>
    <property type="molecule type" value="Genomic_DNA"/>
</dbReference>
<name>A0A1D2MK75_ORCCI</name>
<dbReference type="PANTHER" id="PTHR24256">
    <property type="entry name" value="TRYPTASE-RELATED"/>
    <property type="match status" value="1"/>
</dbReference>
<dbReference type="GO" id="GO:0004252">
    <property type="term" value="F:serine-type endopeptidase activity"/>
    <property type="evidence" value="ECO:0007669"/>
    <property type="project" value="InterPro"/>
</dbReference>
<dbReference type="Pfam" id="PF00089">
    <property type="entry name" value="Trypsin"/>
    <property type="match status" value="1"/>
</dbReference>
<dbReference type="GO" id="GO:0006508">
    <property type="term" value="P:proteolysis"/>
    <property type="evidence" value="ECO:0007669"/>
    <property type="project" value="InterPro"/>
</dbReference>
<evidence type="ECO:0000256" key="3">
    <source>
        <dbReference type="SAM" id="SignalP"/>
    </source>
</evidence>
<protein>
    <submittedName>
        <fullName evidence="5">Ovochymase-1</fullName>
    </submittedName>
</protein>
<keyword evidence="3" id="KW-0732">Signal</keyword>
<dbReference type="AlphaFoldDB" id="A0A1D2MK75"/>
<sequence length="265" mass="28185">MFQKLVLIGAIALVSLALAAKLPNSRPETFIVGGRNATPNEFPWLVRFTVLDAAGDSRFCTGALIALNVVLTSASCVRDNSRPITVVAGDHLLLEEDGTEVSIASQEVTLHEDFNSTSLENDIALIHLSSSFQQNAAIQPVQLPNATDDPEASGYAFIAGWGETSLDAEEEGTLSAILRTAEVIVSTGNFVCEALYGISLPEGQFCTSGSGGAKGDRGAPLICHSTKNVTCGVLSHTWLDISGLRTNVGGWVKVNEYLDWILQHL</sequence>
<feature type="domain" description="Peptidase S1" evidence="4">
    <location>
        <begin position="31"/>
        <end position="265"/>
    </location>
</feature>
<dbReference type="InterPro" id="IPR001254">
    <property type="entry name" value="Trypsin_dom"/>
</dbReference>
<proteinExistence type="inferred from homology"/>
<dbReference type="InterPro" id="IPR051487">
    <property type="entry name" value="Ser/Thr_Proteases_Immune/Dev"/>
</dbReference>
<organism evidence="5 6">
    <name type="scientific">Orchesella cincta</name>
    <name type="common">Springtail</name>
    <name type="synonym">Podura cincta</name>
    <dbReference type="NCBI Taxonomy" id="48709"/>
    <lineage>
        <taxon>Eukaryota</taxon>
        <taxon>Metazoa</taxon>
        <taxon>Ecdysozoa</taxon>
        <taxon>Arthropoda</taxon>
        <taxon>Hexapoda</taxon>
        <taxon>Collembola</taxon>
        <taxon>Entomobryomorpha</taxon>
        <taxon>Entomobryoidea</taxon>
        <taxon>Orchesellidae</taxon>
        <taxon>Orchesellinae</taxon>
        <taxon>Orchesella</taxon>
    </lineage>
</organism>
<dbReference type="Proteomes" id="UP000094527">
    <property type="component" value="Unassembled WGS sequence"/>
</dbReference>
<dbReference type="SUPFAM" id="SSF50494">
    <property type="entry name" value="Trypsin-like serine proteases"/>
    <property type="match status" value="1"/>
</dbReference>
<feature type="chain" id="PRO_5008904158" evidence="3">
    <location>
        <begin position="20"/>
        <end position="265"/>
    </location>
</feature>
<gene>
    <name evidence="5" type="ORF">Ocin01_13272</name>
</gene>
<feature type="signal peptide" evidence="3">
    <location>
        <begin position="1"/>
        <end position="19"/>
    </location>
</feature>
<dbReference type="InterPro" id="IPR001314">
    <property type="entry name" value="Peptidase_S1A"/>
</dbReference>
<dbReference type="CDD" id="cd00190">
    <property type="entry name" value="Tryp_SPc"/>
    <property type="match status" value="1"/>
</dbReference>
<keyword evidence="1" id="KW-1015">Disulfide bond</keyword>
<dbReference type="SMART" id="SM00020">
    <property type="entry name" value="Tryp_SPc"/>
    <property type="match status" value="1"/>
</dbReference>
<comment type="caution">
    <text evidence="5">The sequence shown here is derived from an EMBL/GenBank/DDBJ whole genome shotgun (WGS) entry which is preliminary data.</text>
</comment>
<evidence type="ECO:0000259" key="4">
    <source>
        <dbReference type="PROSITE" id="PS50240"/>
    </source>
</evidence>
<accession>A0A1D2MK75</accession>
<dbReference type="PRINTS" id="PR00722">
    <property type="entry name" value="CHYMOTRYPSIN"/>
</dbReference>
<dbReference type="FunFam" id="2.40.10.10:FF:000068">
    <property type="entry name" value="transmembrane protease serine 2"/>
    <property type="match status" value="1"/>
</dbReference>
<dbReference type="STRING" id="48709.A0A1D2MK75"/>
<evidence type="ECO:0000256" key="1">
    <source>
        <dbReference type="ARBA" id="ARBA00023157"/>
    </source>
</evidence>
<evidence type="ECO:0000313" key="6">
    <source>
        <dbReference type="Proteomes" id="UP000094527"/>
    </source>
</evidence>
<evidence type="ECO:0000313" key="5">
    <source>
        <dbReference type="EMBL" id="ODM93407.1"/>
    </source>
</evidence>
<dbReference type="InterPro" id="IPR043504">
    <property type="entry name" value="Peptidase_S1_PA_chymotrypsin"/>
</dbReference>
<dbReference type="PROSITE" id="PS50240">
    <property type="entry name" value="TRYPSIN_DOM"/>
    <property type="match status" value="1"/>
</dbReference>
<keyword evidence="6" id="KW-1185">Reference proteome</keyword>
<evidence type="ECO:0000256" key="2">
    <source>
        <dbReference type="ARBA" id="ARBA00024195"/>
    </source>
</evidence>
<comment type="similarity">
    <text evidence="2">Belongs to the peptidase S1 family. CLIP subfamily.</text>
</comment>
<dbReference type="Gene3D" id="2.40.10.10">
    <property type="entry name" value="Trypsin-like serine proteases"/>
    <property type="match status" value="1"/>
</dbReference>
<dbReference type="OMA" id="GAPLICH"/>